<feature type="region of interest" description="Disordered" evidence="1">
    <location>
        <begin position="165"/>
        <end position="190"/>
    </location>
</feature>
<sequence length="190" mass="21569">MDAVAQRTEQPQYRPTLQDRDLKCLDVLGRKVYSSSTLQFRIVNYSALLSNYNFNNYNKLFEFASYIPDDRRADFKSILTEGQLISRTALQASLDMADTAARTTAAVVVICRSSWLSVSGIPKDLQTEVEDLPFDKHFFSTKTEKLHTMKDPSATLHTLGIHPFLPRRQTNPTKDHAHNNIIGLNPNHTT</sequence>
<evidence type="ECO:0000313" key="2">
    <source>
        <dbReference type="EMBL" id="EMP37455.1"/>
    </source>
</evidence>
<organism evidence="2 3">
    <name type="scientific">Chelonia mydas</name>
    <name type="common">Green sea-turtle</name>
    <name type="synonym">Chelonia agassizi</name>
    <dbReference type="NCBI Taxonomy" id="8469"/>
    <lineage>
        <taxon>Eukaryota</taxon>
        <taxon>Metazoa</taxon>
        <taxon>Chordata</taxon>
        <taxon>Craniata</taxon>
        <taxon>Vertebrata</taxon>
        <taxon>Euteleostomi</taxon>
        <taxon>Archelosauria</taxon>
        <taxon>Testudinata</taxon>
        <taxon>Testudines</taxon>
        <taxon>Cryptodira</taxon>
        <taxon>Durocryptodira</taxon>
        <taxon>Americhelydia</taxon>
        <taxon>Chelonioidea</taxon>
        <taxon>Cheloniidae</taxon>
        <taxon>Chelonia</taxon>
    </lineage>
</organism>
<proteinExistence type="predicted"/>
<dbReference type="Gene3D" id="1.10.287.3160">
    <property type="match status" value="1"/>
</dbReference>
<name>M7BP23_CHEMY</name>
<evidence type="ECO:0000256" key="1">
    <source>
        <dbReference type="SAM" id="MobiDB-lite"/>
    </source>
</evidence>
<evidence type="ECO:0000313" key="3">
    <source>
        <dbReference type="Proteomes" id="UP000031443"/>
    </source>
</evidence>
<dbReference type="EMBL" id="KB522028">
    <property type="protein sequence ID" value="EMP37455.1"/>
    <property type="molecule type" value="Genomic_DNA"/>
</dbReference>
<keyword evidence="3" id="KW-1185">Reference proteome</keyword>
<dbReference type="AlphaFoldDB" id="M7BP23"/>
<protein>
    <submittedName>
        <fullName evidence="2">Uncharacterized protein</fullName>
    </submittedName>
</protein>
<dbReference type="STRING" id="8469.M7BP23"/>
<dbReference type="Proteomes" id="UP000031443">
    <property type="component" value="Unassembled WGS sequence"/>
</dbReference>
<accession>M7BP23</accession>
<gene>
    <name evidence="2" type="ORF">UY3_05364</name>
</gene>
<reference evidence="3" key="1">
    <citation type="journal article" date="2013" name="Nat. Genet.">
        <title>The draft genomes of soft-shell turtle and green sea turtle yield insights into the development and evolution of the turtle-specific body plan.</title>
        <authorList>
            <person name="Wang Z."/>
            <person name="Pascual-Anaya J."/>
            <person name="Zadissa A."/>
            <person name="Li W."/>
            <person name="Niimura Y."/>
            <person name="Huang Z."/>
            <person name="Li C."/>
            <person name="White S."/>
            <person name="Xiong Z."/>
            <person name="Fang D."/>
            <person name="Wang B."/>
            <person name="Ming Y."/>
            <person name="Chen Y."/>
            <person name="Zheng Y."/>
            <person name="Kuraku S."/>
            <person name="Pignatelli M."/>
            <person name="Herrero J."/>
            <person name="Beal K."/>
            <person name="Nozawa M."/>
            <person name="Li Q."/>
            <person name="Wang J."/>
            <person name="Zhang H."/>
            <person name="Yu L."/>
            <person name="Shigenobu S."/>
            <person name="Wang J."/>
            <person name="Liu J."/>
            <person name="Flicek P."/>
            <person name="Searle S."/>
            <person name="Wang J."/>
            <person name="Kuratani S."/>
            <person name="Yin Y."/>
            <person name="Aken B."/>
            <person name="Zhang G."/>
            <person name="Irie N."/>
        </authorList>
    </citation>
    <scope>NUCLEOTIDE SEQUENCE [LARGE SCALE GENOMIC DNA]</scope>
</reference>